<sequence>MNQSLFLKKPIGTKNIGTNILLYGLKLSTNSIVLYTSSSVSSGKPTIIVPAGIILFSCIILNASSTISGYSSGLYGADLAGIISLANLTEPVSIPTSTPRYLCSSSNIISPSLLIKPYFSSEYLIAAKLA</sequence>
<protein>
    <submittedName>
        <fullName evidence="1">Uncharacterized protein ORF-c08_047</fullName>
    </submittedName>
</protein>
<dbReference type="EMBL" id="Y18930">
    <property type="protein sequence ID" value="CAB57697.1"/>
    <property type="molecule type" value="Genomic_DNA"/>
</dbReference>
<gene>
    <name evidence="1" type="primary">ORF-c08_047</name>
</gene>
<dbReference type="AlphaFoldDB" id="Q9UWZ7"/>
<evidence type="ECO:0000313" key="1">
    <source>
        <dbReference type="EMBL" id="CAB57697.1"/>
    </source>
</evidence>
<reference evidence="1" key="1">
    <citation type="journal article" date="2000" name="Genome">
        <title>Gene content and organization of a 281-kbp contig from the genome of the extremely thermophilic archaeon, Sulfolobus solfataricus P2.</title>
        <authorList>
            <person name="Charlebois R.L."/>
            <person name="Singh R.K."/>
            <person name="Chan-Weiher C.C.-Y."/>
            <person name="Allard G."/>
            <person name="Chow C."/>
            <person name="Confalonieri F."/>
            <person name="Curtis B."/>
            <person name="Duguet M."/>
            <person name="Erauso G."/>
            <person name="Faguy D."/>
            <person name="Gaasterland T."/>
            <person name="Garrett R.A."/>
            <person name="Gordon P."/>
            <person name="Jeffries A.C."/>
            <person name="Kozera C."/>
            <person name="Kushwaha N."/>
            <person name="Lafleur E."/>
            <person name="Medina N."/>
            <person name="Peng X."/>
            <person name="Penny S.L."/>
            <person name="She Q."/>
            <person name="St Jean A."/>
            <person name="van der Oost J."/>
            <person name="Young F."/>
            <person name="Zivanovic Y."/>
            <person name="Doolittle W.F."/>
            <person name="Ragan M.A."/>
            <person name="Sensen C.W."/>
        </authorList>
    </citation>
    <scope>NUCLEOTIDE SEQUENCE</scope>
    <source>
        <strain evidence="1">P2</strain>
    </source>
</reference>
<name>Q9UWZ7_SACSO</name>
<proteinExistence type="predicted"/>
<accession>Q9UWZ7</accession>
<organism evidence="1">
    <name type="scientific">Saccharolobus solfataricus</name>
    <name type="common">Sulfolobus solfataricus</name>
    <dbReference type="NCBI Taxonomy" id="2287"/>
    <lineage>
        <taxon>Archaea</taxon>
        <taxon>Thermoproteota</taxon>
        <taxon>Thermoprotei</taxon>
        <taxon>Sulfolobales</taxon>
        <taxon>Sulfolobaceae</taxon>
        <taxon>Saccharolobus</taxon>
    </lineage>
</organism>